<evidence type="ECO:0000256" key="6">
    <source>
        <dbReference type="ARBA" id="ARBA00023237"/>
    </source>
</evidence>
<evidence type="ECO:0000313" key="8">
    <source>
        <dbReference type="EMBL" id="QPJ99008.1"/>
    </source>
</evidence>
<evidence type="ECO:0000256" key="7">
    <source>
        <dbReference type="SAM" id="SignalP"/>
    </source>
</evidence>
<evidence type="ECO:0000256" key="2">
    <source>
        <dbReference type="ARBA" id="ARBA00008728"/>
    </source>
</evidence>
<comment type="subcellular location">
    <subcellularLocation>
        <location evidence="1">Cell outer membrane</location>
        <topology evidence="1">Multi-pass membrane protein</topology>
    </subcellularLocation>
</comment>
<dbReference type="NCBIfam" id="NF011686">
    <property type="entry name" value="PRK15106.1"/>
    <property type="match status" value="1"/>
</dbReference>
<dbReference type="EMBL" id="CP061801">
    <property type="protein sequence ID" value="QPJ99008.1"/>
    <property type="molecule type" value="Genomic_DNA"/>
</dbReference>
<evidence type="ECO:0000256" key="5">
    <source>
        <dbReference type="ARBA" id="ARBA00023136"/>
    </source>
</evidence>
<dbReference type="GO" id="GO:0005337">
    <property type="term" value="F:nucleoside transmembrane transporter activity"/>
    <property type="evidence" value="ECO:0007669"/>
    <property type="project" value="InterPro"/>
</dbReference>
<dbReference type="PRINTS" id="PR01277">
    <property type="entry name" value="CHANNELTSX"/>
</dbReference>
<dbReference type="SUPFAM" id="SSF111364">
    <property type="entry name" value="Tsx-like channel"/>
    <property type="match status" value="1"/>
</dbReference>
<sequence length="293" mass="33450">MKKQNYLLSGALMLLPMVTLADSGSNEYLSDWWHQSINIVGSNSTRFGPLKRSDLYPEYRAWTHVDWFDFYGYADLPKFFGLGNDNDIGIWDNGSPFFMEIEPRFSIDKLTGLDLSFGPFKEWYFANNYIYDAGTNEGQRQSTWYMGLGTDIETGLPMSLSANIYAKYQGNNYNAANENEWDGYRFKLKYVIPLTTVFGGKLSYVGFTNFDFGSDLKEQSGGEQQFYSRTNNSIVSTNVLSLVYAHWNYGATLRYFYHGGQFEEGSKAFDSSGDITSIDSTGWAYYLTVGYIF</sequence>
<organism evidence="8">
    <name type="scientific">Enterobacter mori</name>
    <dbReference type="NCBI Taxonomy" id="539813"/>
    <lineage>
        <taxon>Bacteria</taxon>
        <taxon>Pseudomonadati</taxon>
        <taxon>Pseudomonadota</taxon>
        <taxon>Gammaproteobacteria</taxon>
        <taxon>Enterobacterales</taxon>
        <taxon>Enterobacteriaceae</taxon>
        <taxon>Enterobacter</taxon>
    </lineage>
</organism>
<comment type="similarity">
    <text evidence="2">Belongs to the nucleoside-specific channel-forming outer membrane porin (Tsx) (TC 1.B.10) family.</text>
</comment>
<accession>A0A7T0DT36</accession>
<dbReference type="Pfam" id="PF03502">
    <property type="entry name" value="Channel_Tsx"/>
    <property type="match status" value="1"/>
</dbReference>
<dbReference type="Gene3D" id="2.40.230.20">
    <property type="entry name" value="Nucleoside-specific channel-forming protein, Tsx-like"/>
    <property type="match status" value="1"/>
</dbReference>
<dbReference type="GO" id="GO:0009279">
    <property type="term" value="C:cell outer membrane"/>
    <property type="evidence" value="ECO:0007669"/>
    <property type="project" value="UniProtKB-SubCell"/>
</dbReference>
<keyword evidence="6" id="KW-0998">Cell outer membrane</keyword>
<feature type="chain" id="PRO_5032605907" description="Nucleoside-specific channel-forming protein Tsx" evidence="7">
    <location>
        <begin position="22"/>
        <end position="293"/>
    </location>
</feature>
<dbReference type="AlphaFoldDB" id="A0A7T0DT36"/>
<evidence type="ECO:0000256" key="4">
    <source>
        <dbReference type="ARBA" id="ARBA00022729"/>
    </source>
</evidence>
<keyword evidence="5" id="KW-0472">Membrane</keyword>
<keyword evidence="4 7" id="KW-0732">Signal</keyword>
<protein>
    <recommendedName>
        <fullName evidence="3">Nucleoside-specific channel-forming protein Tsx</fullName>
    </recommendedName>
</protein>
<dbReference type="InterPro" id="IPR018013">
    <property type="entry name" value="Channel_Tsx-like"/>
</dbReference>
<evidence type="ECO:0000256" key="1">
    <source>
        <dbReference type="ARBA" id="ARBA00004571"/>
    </source>
</evidence>
<dbReference type="InterPro" id="IPR036777">
    <property type="entry name" value="Channel_Tsx-like_sf"/>
</dbReference>
<reference evidence="8" key="1">
    <citation type="submission" date="2020-09" db="EMBL/GenBank/DDBJ databases">
        <title>First Report of a novel Colistin-Resistant species of Enterobacter cloacae complex Producing MCR-5 isolated from hospital sewage water.</title>
        <authorList>
            <person name="Zhou K."/>
        </authorList>
    </citation>
    <scope>NUCLEOTIDE SEQUENCE [LARGE SCALE GENOMIC DNA]</scope>
    <source>
        <strain evidence="8">HSW1412</strain>
    </source>
</reference>
<name>A0A7T0DT36_9ENTR</name>
<proteinExistence type="inferred from homology"/>
<evidence type="ECO:0000256" key="3">
    <source>
        <dbReference type="ARBA" id="ARBA00014794"/>
    </source>
</evidence>
<feature type="signal peptide" evidence="7">
    <location>
        <begin position="1"/>
        <end position="21"/>
    </location>
</feature>
<dbReference type="InterPro" id="IPR003055">
    <property type="entry name" value="Channel_Tsx"/>
</dbReference>
<gene>
    <name evidence="8" type="ORF">IDM36_13840</name>
</gene>